<protein>
    <submittedName>
        <fullName evidence="1">Uncharacterized protein</fullName>
    </submittedName>
</protein>
<organism evidence="1 2">
    <name type="scientific">Symbiodinium natans</name>
    <dbReference type="NCBI Taxonomy" id="878477"/>
    <lineage>
        <taxon>Eukaryota</taxon>
        <taxon>Sar</taxon>
        <taxon>Alveolata</taxon>
        <taxon>Dinophyceae</taxon>
        <taxon>Suessiales</taxon>
        <taxon>Symbiodiniaceae</taxon>
        <taxon>Symbiodinium</taxon>
    </lineage>
</organism>
<comment type="caution">
    <text evidence="1">The sequence shown here is derived from an EMBL/GenBank/DDBJ whole genome shotgun (WGS) entry which is preliminary data.</text>
</comment>
<name>A0A812KPA0_9DINO</name>
<dbReference type="EMBL" id="CAJNDS010000735">
    <property type="protein sequence ID" value="CAE7231015.1"/>
    <property type="molecule type" value="Genomic_DNA"/>
</dbReference>
<evidence type="ECO:0000313" key="2">
    <source>
        <dbReference type="Proteomes" id="UP000604046"/>
    </source>
</evidence>
<reference evidence="1" key="1">
    <citation type="submission" date="2021-02" db="EMBL/GenBank/DDBJ databases">
        <authorList>
            <person name="Dougan E. K."/>
            <person name="Rhodes N."/>
            <person name="Thang M."/>
            <person name="Chan C."/>
        </authorList>
    </citation>
    <scope>NUCLEOTIDE SEQUENCE</scope>
</reference>
<dbReference type="Proteomes" id="UP000604046">
    <property type="component" value="Unassembled WGS sequence"/>
</dbReference>
<sequence length="74" mass="7833">MFPGSKCLLPAAPAASLAVGVPILYVISTLQHMDDPGTGEAADTTRQRPLVDRDLGMFFADAGTNSGKPSRDEW</sequence>
<keyword evidence="2" id="KW-1185">Reference proteome</keyword>
<evidence type="ECO:0000313" key="1">
    <source>
        <dbReference type="EMBL" id="CAE7231015.1"/>
    </source>
</evidence>
<gene>
    <name evidence="1" type="ORF">SNAT2548_LOCUS9437</name>
</gene>
<dbReference type="AlphaFoldDB" id="A0A812KPA0"/>
<accession>A0A812KPA0</accession>
<proteinExistence type="predicted"/>